<comment type="caution">
    <text evidence="2">The sequence shown here is derived from an EMBL/GenBank/DDBJ whole genome shotgun (WGS) entry which is preliminary data.</text>
</comment>
<organism evidence="2 3">
    <name type="scientific">Croceibacterium xixiisoli</name>
    <dbReference type="NCBI Taxonomy" id="1476466"/>
    <lineage>
        <taxon>Bacteria</taxon>
        <taxon>Pseudomonadati</taxon>
        <taxon>Pseudomonadota</taxon>
        <taxon>Alphaproteobacteria</taxon>
        <taxon>Sphingomonadales</taxon>
        <taxon>Erythrobacteraceae</taxon>
        <taxon>Croceibacterium</taxon>
    </lineage>
</organism>
<dbReference type="AlphaFoldDB" id="A0A6I4TYY6"/>
<reference evidence="2 3" key="1">
    <citation type="submission" date="2019-12" db="EMBL/GenBank/DDBJ databases">
        <title>Genomic-based taxomic classification of the family Erythrobacteraceae.</title>
        <authorList>
            <person name="Xu L."/>
        </authorList>
    </citation>
    <scope>NUCLEOTIDE SEQUENCE [LARGE SCALE GENOMIC DNA]</scope>
    <source>
        <strain evidence="2 3">S36</strain>
    </source>
</reference>
<dbReference type="RefSeq" id="WP_202392775.1">
    <property type="nucleotide sequence ID" value="NZ_JBHSCP010000001.1"/>
</dbReference>
<gene>
    <name evidence="2" type="ORF">GRI97_13115</name>
</gene>
<dbReference type="Proteomes" id="UP000469430">
    <property type="component" value="Unassembled WGS sequence"/>
</dbReference>
<feature type="compositionally biased region" description="Basic and acidic residues" evidence="1">
    <location>
        <begin position="41"/>
        <end position="61"/>
    </location>
</feature>
<accession>A0A6I4TYY6</accession>
<feature type="region of interest" description="Disordered" evidence="1">
    <location>
        <begin position="1"/>
        <end position="61"/>
    </location>
</feature>
<evidence type="ECO:0000256" key="1">
    <source>
        <dbReference type="SAM" id="MobiDB-lite"/>
    </source>
</evidence>
<name>A0A6I4TYY6_9SPHN</name>
<protein>
    <submittedName>
        <fullName evidence="2">Uncharacterized protein</fullName>
    </submittedName>
</protein>
<evidence type="ECO:0000313" key="3">
    <source>
        <dbReference type="Proteomes" id="UP000469430"/>
    </source>
</evidence>
<keyword evidence="3" id="KW-1185">Reference proteome</keyword>
<sequence>MAENSDKKGGNPAKMPRGPLGDARPDAGTGDDRTGGGQAPEKVEDRPMVSTVKPEDYPHQQ</sequence>
<evidence type="ECO:0000313" key="2">
    <source>
        <dbReference type="EMBL" id="MXO99927.1"/>
    </source>
</evidence>
<dbReference type="EMBL" id="WTYJ01000002">
    <property type="protein sequence ID" value="MXO99927.1"/>
    <property type="molecule type" value="Genomic_DNA"/>
</dbReference>
<proteinExistence type="predicted"/>